<dbReference type="InParanoid" id="H2XMR7"/>
<reference evidence="2" key="3">
    <citation type="submission" date="2025-09" db="UniProtKB">
        <authorList>
            <consortium name="Ensembl"/>
        </authorList>
    </citation>
    <scope>IDENTIFICATION</scope>
</reference>
<keyword evidence="1" id="KW-1133">Transmembrane helix</keyword>
<reference evidence="3" key="1">
    <citation type="journal article" date="2002" name="Science">
        <title>The draft genome of Ciona intestinalis: insights into chordate and vertebrate origins.</title>
        <authorList>
            <person name="Dehal P."/>
            <person name="Satou Y."/>
            <person name="Campbell R.K."/>
            <person name="Chapman J."/>
            <person name="Degnan B."/>
            <person name="De Tomaso A."/>
            <person name="Davidson B."/>
            <person name="Di Gregorio A."/>
            <person name="Gelpke M."/>
            <person name="Goodstein D.M."/>
            <person name="Harafuji N."/>
            <person name="Hastings K.E."/>
            <person name="Ho I."/>
            <person name="Hotta K."/>
            <person name="Huang W."/>
            <person name="Kawashima T."/>
            <person name="Lemaire P."/>
            <person name="Martinez D."/>
            <person name="Meinertzhagen I.A."/>
            <person name="Necula S."/>
            <person name="Nonaka M."/>
            <person name="Putnam N."/>
            <person name="Rash S."/>
            <person name="Saiga H."/>
            <person name="Satake M."/>
            <person name="Terry A."/>
            <person name="Yamada L."/>
            <person name="Wang H.G."/>
            <person name="Awazu S."/>
            <person name="Azumi K."/>
            <person name="Boore J."/>
            <person name="Branno M."/>
            <person name="Chin-Bow S."/>
            <person name="DeSantis R."/>
            <person name="Doyle S."/>
            <person name="Francino P."/>
            <person name="Keys D.N."/>
            <person name="Haga S."/>
            <person name="Hayashi H."/>
            <person name="Hino K."/>
            <person name="Imai K.S."/>
            <person name="Inaba K."/>
            <person name="Kano S."/>
            <person name="Kobayashi K."/>
            <person name="Kobayashi M."/>
            <person name="Lee B.I."/>
            <person name="Makabe K.W."/>
            <person name="Manohar C."/>
            <person name="Matassi G."/>
            <person name="Medina M."/>
            <person name="Mochizuki Y."/>
            <person name="Mount S."/>
            <person name="Morishita T."/>
            <person name="Miura S."/>
            <person name="Nakayama A."/>
            <person name="Nishizaka S."/>
            <person name="Nomoto H."/>
            <person name="Ohta F."/>
            <person name="Oishi K."/>
            <person name="Rigoutsos I."/>
            <person name="Sano M."/>
            <person name="Sasaki A."/>
            <person name="Sasakura Y."/>
            <person name="Shoguchi E."/>
            <person name="Shin-i T."/>
            <person name="Spagnuolo A."/>
            <person name="Stainier D."/>
            <person name="Suzuki M.M."/>
            <person name="Tassy O."/>
            <person name="Takatori N."/>
            <person name="Tokuoka M."/>
            <person name="Yagi K."/>
            <person name="Yoshizaki F."/>
            <person name="Wada S."/>
            <person name="Zhang C."/>
            <person name="Hyatt P.D."/>
            <person name="Larimer F."/>
            <person name="Detter C."/>
            <person name="Doggett N."/>
            <person name="Glavina T."/>
            <person name="Hawkins T."/>
            <person name="Richardson P."/>
            <person name="Lucas S."/>
            <person name="Kohara Y."/>
            <person name="Levine M."/>
            <person name="Satoh N."/>
            <person name="Rokhsar D.S."/>
        </authorList>
    </citation>
    <scope>NUCLEOTIDE SEQUENCE [LARGE SCALE GENOMIC DNA]</scope>
</reference>
<keyword evidence="1" id="KW-0472">Membrane</keyword>
<evidence type="ECO:0000313" key="2">
    <source>
        <dbReference type="Ensembl" id="ENSCINP00000030950.1"/>
    </source>
</evidence>
<sequence>MIIVIKQRNLVSFIYVSEYLLYFFINMLKVQIL</sequence>
<dbReference type="Ensembl" id="ENSCINT00000035736.1">
    <property type="protein sequence ID" value="ENSCINP00000030950.1"/>
    <property type="gene ID" value="ENSCING00000020799.1"/>
</dbReference>
<evidence type="ECO:0000313" key="3">
    <source>
        <dbReference type="Proteomes" id="UP000008144"/>
    </source>
</evidence>
<dbReference type="Proteomes" id="UP000008144">
    <property type="component" value="Unassembled WGS sequence"/>
</dbReference>
<feature type="transmembrane region" description="Helical" evidence="1">
    <location>
        <begin position="12"/>
        <end position="32"/>
    </location>
</feature>
<proteinExistence type="predicted"/>
<reference evidence="2" key="2">
    <citation type="submission" date="2025-08" db="UniProtKB">
        <authorList>
            <consortium name="Ensembl"/>
        </authorList>
    </citation>
    <scope>IDENTIFICATION</scope>
</reference>
<dbReference type="HOGENOM" id="CLU_3384602_0_0_1"/>
<organism evidence="2 3">
    <name type="scientific">Ciona intestinalis</name>
    <name type="common">Transparent sea squirt</name>
    <name type="synonym">Ascidia intestinalis</name>
    <dbReference type="NCBI Taxonomy" id="7719"/>
    <lineage>
        <taxon>Eukaryota</taxon>
        <taxon>Metazoa</taxon>
        <taxon>Chordata</taxon>
        <taxon>Tunicata</taxon>
        <taxon>Ascidiacea</taxon>
        <taxon>Phlebobranchia</taxon>
        <taxon>Cionidae</taxon>
        <taxon>Ciona</taxon>
    </lineage>
</organism>
<name>H2XMR7_CIOIN</name>
<dbReference type="AlphaFoldDB" id="H2XMR7"/>
<protein>
    <submittedName>
        <fullName evidence="2">Uncharacterized protein</fullName>
    </submittedName>
</protein>
<keyword evidence="3" id="KW-1185">Reference proteome</keyword>
<evidence type="ECO:0000256" key="1">
    <source>
        <dbReference type="SAM" id="Phobius"/>
    </source>
</evidence>
<keyword evidence="1" id="KW-0812">Transmembrane</keyword>
<accession>H2XMR7</accession>